<dbReference type="RefSeq" id="WP_044486973.1">
    <property type="nucleotide sequence ID" value="NZ_KK328284.1"/>
</dbReference>
<feature type="signal peptide" evidence="2">
    <location>
        <begin position="1"/>
        <end position="29"/>
    </location>
</feature>
<evidence type="ECO:0000313" key="3">
    <source>
        <dbReference type="EMBL" id="KBZ61562.1"/>
    </source>
</evidence>
<evidence type="ECO:0000256" key="2">
    <source>
        <dbReference type="SAM" id="SignalP"/>
    </source>
</evidence>
<reference evidence="3 4" key="1">
    <citation type="submission" date="2014-04" db="EMBL/GenBank/DDBJ databases">
        <title>The Genome Sequence of Mycobacterium tuberculosis TKK-01-0051.</title>
        <authorList>
            <consortium name="The Broad Institute Genomics Platform"/>
            <consortium name="The Broad Institute Genome Sequencing Center for Infectious Disease"/>
            <person name="Earl A.M."/>
            <person name="Cohen K."/>
            <person name="Pym A."/>
            <person name="Bishai W."/>
            <person name="Maharaj K."/>
            <person name="Desjardins C."/>
            <person name="Abeel T."/>
            <person name="Young S."/>
            <person name="Zeng Q."/>
            <person name="Gargeya S."/>
            <person name="Abouelleil A."/>
            <person name="Alvarado L."/>
            <person name="Chapman S.B."/>
            <person name="Gainer-Dewar J."/>
            <person name="Goldberg J."/>
            <person name="Griggs A."/>
            <person name="Gujja S."/>
            <person name="Hansen M."/>
            <person name="Howarth C."/>
            <person name="Imamovic A."/>
            <person name="Larimer J."/>
            <person name="Murphy C."/>
            <person name="Naylor J."/>
            <person name="Pearson M."/>
            <person name="Poon T.W."/>
            <person name="Priest M."/>
            <person name="Roberts A."/>
            <person name="Saif S."/>
            <person name="Shea T."/>
            <person name="Sykes S."/>
            <person name="Wortman J."/>
            <person name="Nusbaum C."/>
            <person name="Birren B."/>
        </authorList>
    </citation>
    <scope>NUCLEOTIDE SEQUENCE [LARGE SCALE GENOMIC DNA]</scope>
    <source>
        <strain evidence="3 4">TKK-01-0051</strain>
    </source>
</reference>
<proteinExistence type="predicted"/>
<dbReference type="Proteomes" id="UP000025947">
    <property type="component" value="Unassembled WGS sequence"/>
</dbReference>
<protein>
    <recommendedName>
        <fullName evidence="5">Peptidase C39-like domain-containing protein</fullName>
    </recommendedName>
</protein>
<keyword evidence="2" id="KW-0732">Signal</keyword>
<name>A0A051TX59_9MYCO</name>
<dbReference type="Gene3D" id="3.90.70.10">
    <property type="entry name" value="Cysteine proteinases"/>
    <property type="match status" value="1"/>
</dbReference>
<accession>A0A051TX59</accession>
<dbReference type="EMBL" id="JLXW01000010">
    <property type="protein sequence ID" value="KBZ61562.1"/>
    <property type="molecule type" value="Genomic_DNA"/>
</dbReference>
<dbReference type="HOGENOM" id="CLU_096071_0_0_11"/>
<keyword evidence="4" id="KW-1185">Reference proteome</keyword>
<evidence type="ECO:0000256" key="1">
    <source>
        <dbReference type="SAM" id="MobiDB-lite"/>
    </source>
</evidence>
<gene>
    <name evidence="3" type="ORF">K875_04524</name>
</gene>
<dbReference type="AlphaFoldDB" id="A0A051TX59"/>
<comment type="caution">
    <text evidence="3">The sequence shown here is derived from an EMBL/GenBank/DDBJ whole genome shotgun (WGS) entry which is preliminary data.</text>
</comment>
<sequence length="230" mass="23795">MKTANIAKTLTLAAAAAAVALGLAAPAGAAASQLTYGDPAAAAQFWRQQQYDDCVLMSSADVIGEITGVQPSEHDIIEKAQATPSVAHPGPIYTRPAASSNPESGPGANTADIPELLAQYKIGAVSTDKDDAAQAGTPAGMVGLERALAGGHKVIVSLNAELIWHQPVEQKDKNGRPESDHAVVVTGVNTVTGIVHLNDSGTPEGRNEQIPIQLFVESWDTSNELMVVTS</sequence>
<evidence type="ECO:0008006" key="5">
    <source>
        <dbReference type="Google" id="ProtNLM"/>
    </source>
</evidence>
<organism evidence="3 4">
    <name type="scientific">Mycobacterium [tuberculosis] TKK-01-0051</name>
    <dbReference type="NCBI Taxonomy" id="1324261"/>
    <lineage>
        <taxon>Bacteria</taxon>
        <taxon>Bacillati</taxon>
        <taxon>Actinomycetota</taxon>
        <taxon>Actinomycetes</taxon>
        <taxon>Mycobacteriales</taxon>
        <taxon>Mycobacteriaceae</taxon>
        <taxon>Mycobacterium</taxon>
        <taxon>Mycobacterium avium complex (MAC)</taxon>
    </lineage>
</organism>
<evidence type="ECO:0000313" key="4">
    <source>
        <dbReference type="Proteomes" id="UP000025947"/>
    </source>
</evidence>
<feature type="chain" id="PRO_5001564270" description="Peptidase C39-like domain-containing protein" evidence="2">
    <location>
        <begin position="30"/>
        <end position="230"/>
    </location>
</feature>
<feature type="region of interest" description="Disordered" evidence="1">
    <location>
        <begin position="87"/>
        <end position="111"/>
    </location>
</feature>
<dbReference type="PATRIC" id="fig|1324261.3.peg.4559"/>